<evidence type="ECO:0000313" key="2">
    <source>
        <dbReference type="EMBL" id="RVX23932.1"/>
    </source>
</evidence>
<gene>
    <name evidence="2" type="ORF">CK203_000051</name>
</gene>
<comment type="caution">
    <text evidence="2">The sequence shown here is derived from an EMBL/GenBank/DDBJ whole genome shotgun (WGS) entry which is preliminary data.</text>
</comment>
<dbReference type="AlphaFoldDB" id="A0A438KRV3"/>
<dbReference type="EMBL" id="QGNW01000001">
    <property type="protein sequence ID" value="RVX23932.1"/>
    <property type="molecule type" value="Genomic_DNA"/>
</dbReference>
<evidence type="ECO:0008006" key="4">
    <source>
        <dbReference type="Google" id="ProtNLM"/>
    </source>
</evidence>
<feature type="region of interest" description="Disordered" evidence="1">
    <location>
        <begin position="1"/>
        <end position="63"/>
    </location>
</feature>
<evidence type="ECO:0000313" key="3">
    <source>
        <dbReference type="Proteomes" id="UP000288805"/>
    </source>
</evidence>
<sequence length="127" mass="14156">MEGRWWASSDYSDHSGQQKNNSDHTEVSNADHTKLAVTSNDPIVESETGIKGDNQFSNNSDDLDLPIALRKGTQSCIVPPISQFASLQKLSPQFCAFITKLANHEIAKNVQEAMSMEPWKEAMKEEM</sequence>
<proteinExistence type="predicted"/>
<dbReference type="Proteomes" id="UP000288805">
    <property type="component" value="Unassembled WGS sequence"/>
</dbReference>
<name>A0A438KRV3_VITVI</name>
<feature type="compositionally biased region" description="Basic and acidic residues" evidence="1">
    <location>
        <begin position="21"/>
        <end position="34"/>
    </location>
</feature>
<organism evidence="2 3">
    <name type="scientific">Vitis vinifera</name>
    <name type="common">Grape</name>
    <dbReference type="NCBI Taxonomy" id="29760"/>
    <lineage>
        <taxon>Eukaryota</taxon>
        <taxon>Viridiplantae</taxon>
        <taxon>Streptophyta</taxon>
        <taxon>Embryophyta</taxon>
        <taxon>Tracheophyta</taxon>
        <taxon>Spermatophyta</taxon>
        <taxon>Magnoliopsida</taxon>
        <taxon>eudicotyledons</taxon>
        <taxon>Gunneridae</taxon>
        <taxon>Pentapetalae</taxon>
        <taxon>rosids</taxon>
        <taxon>Vitales</taxon>
        <taxon>Vitaceae</taxon>
        <taxon>Viteae</taxon>
        <taxon>Vitis</taxon>
    </lineage>
</organism>
<reference evidence="2 3" key="1">
    <citation type="journal article" date="2018" name="PLoS Genet.">
        <title>Population sequencing reveals clonal diversity and ancestral inbreeding in the grapevine cultivar Chardonnay.</title>
        <authorList>
            <person name="Roach M.J."/>
            <person name="Johnson D.L."/>
            <person name="Bohlmann J."/>
            <person name="van Vuuren H.J."/>
            <person name="Jones S.J."/>
            <person name="Pretorius I.S."/>
            <person name="Schmidt S.A."/>
            <person name="Borneman A.R."/>
        </authorList>
    </citation>
    <scope>NUCLEOTIDE SEQUENCE [LARGE SCALE GENOMIC DNA]</scope>
    <source>
        <strain evidence="3">cv. Chardonnay</strain>
        <tissue evidence="2">Leaf</tissue>
    </source>
</reference>
<protein>
    <recommendedName>
        <fullName evidence="4">Retrovirus-related Pol polyprotein from transposon TNT 1-94</fullName>
    </recommendedName>
</protein>
<accession>A0A438KRV3</accession>
<evidence type="ECO:0000256" key="1">
    <source>
        <dbReference type="SAM" id="MobiDB-lite"/>
    </source>
</evidence>